<keyword evidence="6" id="KW-0479">Metal-binding</keyword>
<dbReference type="NCBIfam" id="TIGR01084">
    <property type="entry name" value="mutY"/>
    <property type="match status" value="1"/>
</dbReference>
<dbReference type="SUPFAM" id="SSF55811">
    <property type="entry name" value="Nudix"/>
    <property type="match status" value="1"/>
</dbReference>
<dbReference type="GO" id="GO:0046872">
    <property type="term" value="F:metal ion binding"/>
    <property type="evidence" value="ECO:0007669"/>
    <property type="project" value="UniProtKB-UniRule"/>
</dbReference>
<dbReference type="PANTHER" id="PTHR42944">
    <property type="entry name" value="ADENINE DNA GLYCOSYLASE"/>
    <property type="match status" value="1"/>
</dbReference>
<evidence type="ECO:0000256" key="13">
    <source>
        <dbReference type="RuleBase" id="RU365096"/>
    </source>
</evidence>
<dbReference type="InterPro" id="IPR003651">
    <property type="entry name" value="Endonuclease3_FeS-loop_motif"/>
</dbReference>
<dbReference type="EC" id="3.2.2.31" evidence="3 13"/>
<dbReference type="GO" id="GO:0000701">
    <property type="term" value="F:purine-specific mismatch base pair DNA N-glycosylase activity"/>
    <property type="evidence" value="ECO:0007669"/>
    <property type="project" value="UniProtKB-EC"/>
</dbReference>
<reference evidence="15" key="1">
    <citation type="journal article" date="2014" name="Int. J. Syst. Evol. Microbiol.">
        <title>Complete genome sequence of Corynebacterium casei LMG S-19264T (=DSM 44701T), isolated from a smear-ripened cheese.</title>
        <authorList>
            <consortium name="US DOE Joint Genome Institute (JGI-PGF)"/>
            <person name="Walter F."/>
            <person name="Albersmeier A."/>
            <person name="Kalinowski J."/>
            <person name="Ruckert C."/>
        </authorList>
    </citation>
    <scope>NUCLEOTIDE SEQUENCE</scope>
    <source>
        <strain evidence="15">CGMCC 1.15179</strain>
    </source>
</reference>
<dbReference type="InterPro" id="IPR044298">
    <property type="entry name" value="MIG/MutY"/>
</dbReference>
<comment type="caution">
    <text evidence="15">The sequence shown here is derived from an EMBL/GenBank/DDBJ whole genome shotgun (WGS) entry which is preliminary data.</text>
</comment>
<organism evidence="15 16">
    <name type="scientific">Marinithermofilum abyssi</name>
    <dbReference type="NCBI Taxonomy" id="1571185"/>
    <lineage>
        <taxon>Bacteria</taxon>
        <taxon>Bacillati</taxon>
        <taxon>Bacillota</taxon>
        <taxon>Bacilli</taxon>
        <taxon>Bacillales</taxon>
        <taxon>Thermoactinomycetaceae</taxon>
        <taxon>Marinithermofilum</taxon>
    </lineage>
</organism>
<comment type="cofactor">
    <cofactor evidence="13">
        <name>[4Fe-4S] cluster</name>
        <dbReference type="ChEBI" id="CHEBI:49883"/>
    </cofactor>
    <text evidence="13">Binds 1 [4Fe-4S] cluster.</text>
</comment>
<evidence type="ECO:0000259" key="14">
    <source>
        <dbReference type="SMART" id="SM00478"/>
    </source>
</evidence>
<keyword evidence="8" id="KW-0378">Hydrolase</keyword>
<comment type="function">
    <text evidence="13">Adenine glycosylase active on G-A mispairs.</text>
</comment>
<evidence type="ECO:0000256" key="2">
    <source>
        <dbReference type="ARBA" id="ARBA00008343"/>
    </source>
</evidence>
<accession>A0A8J2Y9Q7</accession>
<evidence type="ECO:0000256" key="9">
    <source>
        <dbReference type="ARBA" id="ARBA00023004"/>
    </source>
</evidence>
<dbReference type="SMART" id="SM00478">
    <property type="entry name" value="ENDO3c"/>
    <property type="match status" value="1"/>
</dbReference>
<sequence>MARKKHQPIQPPGKEWIRSLQNHLLGWYDEVKRDLPWRKDQDPYKIWVSEIMLQQTRVDTVIPYYLRFMEKFPTVRDLAEADEDDVIKAWEGLGYYSRARNLQAAAKEVCERHGGVVPRDPASISRLKGIGPYTAGAILSIAYNLRVPAVDGNVMRVMSRWFVLKEDVTKVSTRRLLEELDLALIPEDRPGDFNQALMELGALVCTPIHPACDSCPVRQECKARALGIQHELPVKKKAKPPAPVPMVVGWIRNHGRVLLERRPEEGLLAGMWGLPSLEREGAENPVGLLTNRLSSLGIHLASETLLGEVEHVFSHRRWQVTVIEGEAISTESSLSDAFRWVKEDELEAYAFPKVYHKAMRLAQQKTDKEAAVQGRLF</sequence>
<evidence type="ECO:0000256" key="12">
    <source>
        <dbReference type="ARBA" id="ARBA00023295"/>
    </source>
</evidence>
<dbReference type="InterPro" id="IPR005760">
    <property type="entry name" value="A/G_AdeGlyc_MutY"/>
</dbReference>
<dbReference type="GO" id="GO:0034039">
    <property type="term" value="F:8-oxo-7,8-dihydroguanine DNA N-glycosylase activity"/>
    <property type="evidence" value="ECO:0007669"/>
    <property type="project" value="TreeGrafter"/>
</dbReference>
<dbReference type="Proteomes" id="UP000625210">
    <property type="component" value="Unassembled WGS sequence"/>
</dbReference>
<keyword evidence="11" id="KW-0234">DNA repair</keyword>
<dbReference type="InterPro" id="IPR000445">
    <property type="entry name" value="HhH_motif"/>
</dbReference>
<comment type="similarity">
    <text evidence="2 13">Belongs to the Nth/MutY family.</text>
</comment>
<evidence type="ECO:0000256" key="1">
    <source>
        <dbReference type="ARBA" id="ARBA00000843"/>
    </source>
</evidence>
<protein>
    <recommendedName>
        <fullName evidence="4 13">Adenine DNA glycosylase</fullName>
        <ecNumber evidence="3 13">3.2.2.31</ecNumber>
    </recommendedName>
</protein>
<dbReference type="InterPro" id="IPR023170">
    <property type="entry name" value="HhH_base_excis_C"/>
</dbReference>
<dbReference type="PANTHER" id="PTHR42944:SF1">
    <property type="entry name" value="ADENINE DNA GLYCOSYLASE"/>
    <property type="match status" value="1"/>
</dbReference>
<comment type="catalytic activity">
    <reaction evidence="1 13">
        <text>Hydrolyzes free adenine bases from 7,8-dihydro-8-oxoguanine:adenine mismatched double-stranded DNA, leaving an apurinic site.</text>
        <dbReference type="EC" id="3.2.2.31"/>
    </reaction>
</comment>
<evidence type="ECO:0000256" key="11">
    <source>
        <dbReference type="ARBA" id="ARBA00023204"/>
    </source>
</evidence>
<dbReference type="InterPro" id="IPR011257">
    <property type="entry name" value="DNA_glycosylase"/>
</dbReference>
<dbReference type="AlphaFoldDB" id="A0A8J2Y9Q7"/>
<name>A0A8J2Y9Q7_9BACL</name>
<dbReference type="Gene3D" id="1.10.340.30">
    <property type="entry name" value="Hypothetical protein, domain 2"/>
    <property type="match status" value="1"/>
</dbReference>
<proteinExistence type="inferred from homology"/>
<keyword evidence="16" id="KW-1185">Reference proteome</keyword>
<dbReference type="EMBL" id="BMHQ01000013">
    <property type="protein sequence ID" value="GGE26722.1"/>
    <property type="molecule type" value="Genomic_DNA"/>
</dbReference>
<dbReference type="SMART" id="SM00525">
    <property type="entry name" value="FES"/>
    <property type="match status" value="1"/>
</dbReference>
<keyword evidence="7 13" id="KW-0227">DNA damage</keyword>
<evidence type="ECO:0000256" key="4">
    <source>
        <dbReference type="ARBA" id="ARBA00022023"/>
    </source>
</evidence>
<dbReference type="GO" id="GO:0006298">
    <property type="term" value="P:mismatch repair"/>
    <property type="evidence" value="ECO:0007669"/>
    <property type="project" value="TreeGrafter"/>
</dbReference>
<evidence type="ECO:0000256" key="5">
    <source>
        <dbReference type="ARBA" id="ARBA00022485"/>
    </source>
</evidence>
<dbReference type="Gene3D" id="3.90.79.10">
    <property type="entry name" value="Nucleoside Triphosphate Pyrophosphohydrolase"/>
    <property type="match status" value="1"/>
</dbReference>
<dbReference type="GO" id="GO:0032357">
    <property type="term" value="F:oxidized purine DNA binding"/>
    <property type="evidence" value="ECO:0007669"/>
    <property type="project" value="TreeGrafter"/>
</dbReference>
<dbReference type="CDD" id="cd00056">
    <property type="entry name" value="ENDO3c"/>
    <property type="match status" value="1"/>
</dbReference>
<evidence type="ECO:0000256" key="10">
    <source>
        <dbReference type="ARBA" id="ARBA00023014"/>
    </source>
</evidence>
<dbReference type="InterPro" id="IPR003265">
    <property type="entry name" value="HhH-GPD_domain"/>
</dbReference>
<dbReference type="GO" id="GO:0035485">
    <property type="term" value="F:adenine/guanine mispair binding"/>
    <property type="evidence" value="ECO:0007669"/>
    <property type="project" value="TreeGrafter"/>
</dbReference>
<keyword evidence="5" id="KW-0004">4Fe-4S</keyword>
<dbReference type="Gene3D" id="1.10.1670.10">
    <property type="entry name" value="Helix-hairpin-Helix base-excision DNA repair enzymes (C-terminal)"/>
    <property type="match status" value="1"/>
</dbReference>
<keyword evidence="9 13" id="KW-0408">Iron</keyword>
<dbReference type="Pfam" id="PF14815">
    <property type="entry name" value="NUDIX_4"/>
    <property type="match status" value="1"/>
</dbReference>
<gene>
    <name evidence="15" type="primary">mutY</name>
    <name evidence="15" type="ORF">GCM10011571_31170</name>
</gene>
<dbReference type="Pfam" id="PF00730">
    <property type="entry name" value="HhH-GPD"/>
    <property type="match status" value="1"/>
</dbReference>
<evidence type="ECO:0000256" key="6">
    <source>
        <dbReference type="ARBA" id="ARBA00022723"/>
    </source>
</evidence>
<evidence type="ECO:0000256" key="8">
    <source>
        <dbReference type="ARBA" id="ARBA00022801"/>
    </source>
</evidence>
<dbReference type="InterPro" id="IPR015797">
    <property type="entry name" value="NUDIX_hydrolase-like_dom_sf"/>
</dbReference>
<keyword evidence="12 13" id="KW-0326">Glycosidase</keyword>
<evidence type="ECO:0000313" key="16">
    <source>
        <dbReference type="Proteomes" id="UP000625210"/>
    </source>
</evidence>
<dbReference type="Pfam" id="PF00633">
    <property type="entry name" value="HHH"/>
    <property type="match status" value="1"/>
</dbReference>
<dbReference type="RefSeq" id="WP_188648818.1">
    <property type="nucleotide sequence ID" value="NZ_BMHQ01000013.1"/>
</dbReference>
<dbReference type="GO" id="GO:0006284">
    <property type="term" value="P:base-excision repair"/>
    <property type="evidence" value="ECO:0007669"/>
    <property type="project" value="UniProtKB-UniRule"/>
</dbReference>
<feature type="domain" description="HhH-GPD" evidence="14">
    <location>
        <begin position="52"/>
        <end position="203"/>
    </location>
</feature>
<evidence type="ECO:0000256" key="7">
    <source>
        <dbReference type="ARBA" id="ARBA00022763"/>
    </source>
</evidence>
<evidence type="ECO:0000256" key="3">
    <source>
        <dbReference type="ARBA" id="ARBA00012045"/>
    </source>
</evidence>
<dbReference type="InterPro" id="IPR029119">
    <property type="entry name" value="MutY_C"/>
</dbReference>
<dbReference type="SUPFAM" id="SSF48150">
    <property type="entry name" value="DNA-glycosylase"/>
    <property type="match status" value="1"/>
</dbReference>
<dbReference type="FunFam" id="1.10.340.30:FF:000010">
    <property type="entry name" value="Adenine DNA glycosylase"/>
    <property type="match status" value="1"/>
</dbReference>
<dbReference type="GO" id="GO:0051539">
    <property type="term" value="F:4 iron, 4 sulfur cluster binding"/>
    <property type="evidence" value="ECO:0007669"/>
    <property type="project" value="UniProtKB-UniRule"/>
</dbReference>
<dbReference type="CDD" id="cd03431">
    <property type="entry name" value="NUDIX_DNA_Glycosylase_C-MutY"/>
    <property type="match status" value="1"/>
</dbReference>
<reference evidence="15" key="2">
    <citation type="submission" date="2020-09" db="EMBL/GenBank/DDBJ databases">
        <authorList>
            <person name="Sun Q."/>
            <person name="Zhou Y."/>
        </authorList>
    </citation>
    <scope>NUCLEOTIDE SEQUENCE</scope>
    <source>
        <strain evidence="15">CGMCC 1.15179</strain>
    </source>
</reference>
<evidence type="ECO:0000313" key="15">
    <source>
        <dbReference type="EMBL" id="GGE26722.1"/>
    </source>
</evidence>
<keyword evidence="10" id="KW-0411">Iron-sulfur</keyword>